<protein>
    <submittedName>
        <fullName evidence="1">Uncharacterized protein</fullName>
    </submittedName>
</protein>
<name>A0A392T337_9FABA</name>
<feature type="non-terminal residue" evidence="1">
    <location>
        <position position="92"/>
    </location>
</feature>
<evidence type="ECO:0000313" key="2">
    <source>
        <dbReference type="Proteomes" id="UP000265520"/>
    </source>
</evidence>
<dbReference type="AlphaFoldDB" id="A0A392T337"/>
<comment type="caution">
    <text evidence="1">The sequence shown here is derived from an EMBL/GenBank/DDBJ whole genome shotgun (WGS) entry which is preliminary data.</text>
</comment>
<proteinExistence type="predicted"/>
<feature type="non-terminal residue" evidence="1">
    <location>
        <position position="1"/>
    </location>
</feature>
<dbReference type="EMBL" id="LXQA010485379">
    <property type="protein sequence ID" value="MCI54797.1"/>
    <property type="molecule type" value="Genomic_DNA"/>
</dbReference>
<keyword evidence="2" id="KW-1185">Reference proteome</keyword>
<reference evidence="1 2" key="1">
    <citation type="journal article" date="2018" name="Front. Plant Sci.">
        <title>Red Clover (Trifolium pratense) and Zigzag Clover (T. medium) - A Picture of Genomic Similarities and Differences.</title>
        <authorList>
            <person name="Dluhosova J."/>
            <person name="Istvanek J."/>
            <person name="Nedelnik J."/>
            <person name="Repkova J."/>
        </authorList>
    </citation>
    <scope>NUCLEOTIDE SEQUENCE [LARGE SCALE GENOMIC DNA]</scope>
    <source>
        <strain evidence="2">cv. 10/8</strain>
        <tissue evidence="1">Leaf</tissue>
    </source>
</reference>
<evidence type="ECO:0000313" key="1">
    <source>
        <dbReference type="EMBL" id="MCI54797.1"/>
    </source>
</evidence>
<sequence>IDVVGSSTSSPTVRDATPCPQDLDLKVVLPFHQAIVSQSGVELLLREESLQDIDGYLAARDSPIAKKLEAEKLLTEQKELGMKFDSREAVPI</sequence>
<accession>A0A392T337</accession>
<organism evidence="1 2">
    <name type="scientific">Trifolium medium</name>
    <dbReference type="NCBI Taxonomy" id="97028"/>
    <lineage>
        <taxon>Eukaryota</taxon>
        <taxon>Viridiplantae</taxon>
        <taxon>Streptophyta</taxon>
        <taxon>Embryophyta</taxon>
        <taxon>Tracheophyta</taxon>
        <taxon>Spermatophyta</taxon>
        <taxon>Magnoliopsida</taxon>
        <taxon>eudicotyledons</taxon>
        <taxon>Gunneridae</taxon>
        <taxon>Pentapetalae</taxon>
        <taxon>rosids</taxon>
        <taxon>fabids</taxon>
        <taxon>Fabales</taxon>
        <taxon>Fabaceae</taxon>
        <taxon>Papilionoideae</taxon>
        <taxon>50 kb inversion clade</taxon>
        <taxon>NPAAA clade</taxon>
        <taxon>Hologalegina</taxon>
        <taxon>IRL clade</taxon>
        <taxon>Trifolieae</taxon>
        <taxon>Trifolium</taxon>
    </lineage>
</organism>
<dbReference type="Proteomes" id="UP000265520">
    <property type="component" value="Unassembled WGS sequence"/>
</dbReference>